<accession>A0A074X865</accession>
<name>A0A074X865_9PEZI</name>
<feature type="region of interest" description="Disordered" evidence="1">
    <location>
        <begin position="292"/>
        <end position="314"/>
    </location>
</feature>
<evidence type="ECO:0000256" key="1">
    <source>
        <dbReference type="SAM" id="MobiDB-lite"/>
    </source>
</evidence>
<feature type="compositionally biased region" description="Polar residues" evidence="1">
    <location>
        <begin position="1"/>
        <end position="12"/>
    </location>
</feature>
<dbReference type="OrthoDB" id="3892858at2759"/>
<dbReference type="Proteomes" id="UP000027730">
    <property type="component" value="Unassembled WGS sequence"/>
</dbReference>
<feature type="region of interest" description="Disordered" evidence="1">
    <location>
        <begin position="1"/>
        <end position="39"/>
    </location>
</feature>
<keyword evidence="3" id="KW-1185">Reference proteome</keyword>
<protein>
    <submittedName>
        <fullName evidence="2">Uncharacterized protein</fullName>
    </submittedName>
</protein>
<evidence type="ECO:0000313" key="3">
    <source>
        <dbReference type="Proteomes" id="UP000027730"/>
    </source>
</evidence>
<feature type="compositionally biased region" description="Basic and acidic residues" evidence="1">
    <location>
        <begin position="26"/>
        <end position="37"/>
    </location>
</feature>
<dbReference type="GeneID" id="25417335"/>
<feature type="region of interest" description="Disordered" evidence="1">
    <location>
        <begin position="67"/>
        <end position="105"/>
    </location>
</feature>
<dbReference type="EMBL" id="KL584716">
    <property type="protein sequence ID" value="KEQ70821.1"/>
    <property type="molecule type" value="Genomic_DNA"/>
</dbReference>
<evidence type="ECO:0000313" key="2">
    <source>
        <dbReference type="EMBL" id="KEQ70821.1"/>
    </source>
</evidence>
<dbReference type="HOGENOM" id="CLU_879925_0_0_1"/>
<proteinExistence type="predicted"/>
<feature type="compositionally biased region" description="Low complexity" evidence="1">
    <location>
        <begin position="13"/>
        <end position="24"/>
    </location>
</feature>
<dbReference type="AlphaFoldDB" id="A0A074X865"/>
<reference evidence="2 3" key="1">
    <citation type="journal article" date="2014" name="BMC Genomics">
        <title>Genome sequencing of four Aureobasidium pullulans varieties: biotechnological potential, stress tolerance, and description of new species.</title>
        <authorList>
            <person name="Gostin Ar C."/>
            <person name="Ohm R.A."/>
            <person name="Kogej T."/>
            <person name="Sonjak S."/>
            <person name="Turk M."/>
            <person name="Zajc J."/>
            <person name="Zalar P."/>
            <person name="Grube M."/>
            <person name="Sun H."/>
            <person name="Han J."/>
            <person name="Sharma A."/>
            <person name="Chiniquy J."/>
            <person name="Ngan C.Y."/>
            <person name="Lipzen A."/>
            <person name="Barry K."/>
            <person name="Grigoriev I.V."/>
            <person name="Gunde-Cimerman N."/>
        </authorList>
    </citation>
    <scope>NUCLEOTIDE SEQUENCE [LARGE SCALE GENOMIC DNA]</scope>
    <source>
        <strain evidence="2 3">CBS 147.97</strain>
    </source>
</reference>
<gene>
    <name evidence="2" type="ORF">M436DRAFT_84385</name>
</gene>
<sequence length="314" mass="34520">MPVSLAHQQQVGDSSTVTDDQTTQEAPRKHPRIETRRSIPQCYPQLPILYMPPSHQVFLPHTVASAPVEMPPTTQPSVSDQRRSSTHSSRTTTGQEATPAFRTSSNAGQNYFAATSFTPNTAQTGPPSYASDSNVSPTFSLNNNGSHCIPAARPEFEHMIVSVNRQKLSSDDMQWTTQFPLKDLSNSKDNAISISTFFFSRLLGEIYDNLRSQAQEEGLSVVWVMSAIGQLGVVRDDGSLRAVVLDHQNSGQHTVQLYVVREKAEGTVLPESQVISSKTFMLPKIPSVSSVLSPDMTQQDNTPRQPKFPNGFGF</sequence>
<dbReference type="RefSeq" id="XP_013425019.1">
    <property type="nucleotide sequence ID" value="XM_013569565.1"/>
</dbReference>
<organism evidence="2 3">
    <name type="scientific">Aureobasidium namibiae CBS 147.97</name>
    <dbReference type="NCBI Taxonomy" id="1043004"/>
    <lineage>
        <taxon>Eukaryota</taxon>
        <taxon>Fungi</taxon>
        <taxon>Dikarya</taxon>
        <taxon>Ascomycota</taxon>
        <taxon>Pezizomycotina</taxon>
        <taxon>Dothideomycetes</taxon>
        <taxon>Dothideomycetidae</taxon>
        <taxon>Dothideales</taxon>
        <taxon>Saccotheciaceae</taxon>
        <taxon>Aureobasidium</taxon>
    </lineage>
</organism>
<feature type="compositionally biased region" description="Polar residues" evidence="1">
    <location>
        <begin position="292"/>
        <end position="304"/>
    </location>
</feature>